<accession>A0AAV2SFK1</accession>
<feature type="compositionally biased region" description="Polar residues" evidence="1">
    <location>
        <begin position="141"/>
        <end position="155"/>
    </location>
</feature>
<evidence type="ECO:0000313" key="3">
    <source>
        <dbReference type="Proteomes" id="UP001497623"/>
    </source>
</evidence>
<dbReference type="AlphaFoldDB" id="A0AAV2SFK1"/>
<evidence type="ECO:0000256" key="1">
    <source>
        <dbReference type="SAM" id="MobiDB-lite"/>
    </source>
</evidence>
<feature type="compositionally biased region" description="Gly residues" evidence="1">
    <location>
        <begin position="120"/>
        <end position="134"/>
    </location>
</feature>
<organism evidence="2 3">
    <name type="scientific">Meganyctiphanes norvegica</name>
    <name type="common">Northern krill</name>
    <name type="synonym">Thysanopoda norvegica</name>
    <dbReference type="NCBI Taxonomy" id="48144"/>
    <lineage>
        <taxon>Eukaryota</taxon>
        <taxon>Metazoa</taxon>
        <taxon>Ecdysozoa</taxon>
        <taxon>Arthropoda</taxon>
        <taxon>Crustacea</taxon>
        <taxon>Multicrustacea</taxon>
        <taxon>Malacostraca</taxon>
        <taxon>Eumalacostraca</taxon>
        <taxon>Eucarida</taxon>
        <taxon>Euphausiacea</taxon>
        <taxon>Euphausiidae</taxon>
        <taxon>Meganyctiphanes</taxon>
    </lineage>
</organism>
<protein>
    <recommendedName>
        <fullName evidence="4">Hyaluronan/mRNA-binding protein domain-containing protein</fullName>
    </recommendedName>
</protein>
<feature type="compositionally biased region" description="Polar residues" evidence="1">
    <location>
        <begin position="1"/>
        <end position="14"/>
    </location>
</feature>
<evidence type="ECO:0000313" key="2">
    <source>
        <dbReference type="EMBL" id="CAL4192803.1"/>
    </source>
</evidence>
<gene>
    <name evidence="2" type="ORF">MNOR_LOCUS36767</name>
</gene>
<feature type="non-terminal residue" evidence="2">
    <location>
        <position position="195"/>
    </location>
</feature>
<sequence length="195" mass="20795">MATQTDDTQTNVQLSKEAAGAASWAGIVGGGKGEKQEEQGKPQEQQVTTPEAGAKVSVGESGGGTQAGDELDPSELKEFTEIRSKKDKSKKKEYGRGGRRERRGRKDFDYEGRGDKGEGRGGGWGKRGGGGVGADRGAKDQQGTSVRSPQGQQSEPETEHLSEDGKDPELEEEKVQYVPAPAPVVNPWKKPEKEG</sequence>
<feature type="compositionally biased region" description="Basic and acidic residues" evidence="1">
    <location>
        <begin position="32"/>
        <end position="41"/>
    </location>
</feature>
<keyword evidence="3" id="KW-1185">Reference proteome</keyword>
<comment type="caution">
    <text evidence="2">The sequence shown here is derived from an EMBL/GenBank/DDBJ whole genome shotgun (WGS) entry which is preliminary data.</text>
</comment>
<reference evidence="2 3" key="1">
    <citation type="submission" date="2024-05" db="EMBL/GenBank/DDBJ databases">
        <authorList>
            <person name="Wallberg A."/>
        </authorList>
    </citation>
    <scope>NUCLEOTIDE SEQUENCE [LARGE SCALE GENOMIC DNA]</scope>
</reference>
<evidence type="ECO:0008006" key="4">
    <source>
        <dbReference type="Google" id="ProtNLM"/>
    </source>
</evidence>
<feature type="region of interest" description="Disordered" evidence="1">
    <location>
        <begin position="1"/>
        <end position="195"/>
    </location>
</feature>
<dbReference type="Proteomes" id="UP001497623">
    <property type="component" value="Unassembled WGS sequence"/>
</dbReference>
<feature type="compositionally biased region" description="Basic and acidic residues" evidence="1">
    <location>
        <begin position="74"/>
        <end position="119"/>
    </location>
</feature>
<dbReference type="EMBL" id="CAXKWB010069099">
    <property type="protein sequence ID" value="CAL4192803.1"/>
    <property type="molecule type" value="Genomic_DNA"/>
</dbReference>
<proteinExistence type="predicted"/>
<feature type="compositionally biased region" description="Basic and acidic residues" evidence="1">
    <location>
        <begin position="157"/>
        <end position="168"/>
    </location>
</feature>
<name>A0AAV2SFK1_MEGNR</name>